<comment type="caution">
    <text evidence="2">The sequence shown here is derived from an EMBL/GenBank/DDBJ whole genome shotgun (WGS) entry which is preliminary data.</text>
</comment>
<keyword evidence="1" id="KW-1133">Transmembrane helix</keyword>
<keyword evidence="1" id="KW-0472">Membrane</keyword>
<dbReference type="Proteomes" id="UP000094784">
    <property type="component" value="Unassembled WGS sequence"/>
</dbReference>
<name>A0A1E4RB40_9BACI</name>
<organism evidence="2 3">
    <name type="scientific">Lysinibacillus fusiformis</name>
    <dbReference type="NCBI Taxonomy" id="28031"/>
    <lineage>
        <taxon>Bacteria</taxon>
        <taxon>Bacillati</taxon>
        <taxon>Bacillota</taxon>
        <taxon>Bacilli</taxon>
        <taxon>Bacillales</taxon>
        <taxon>Bacillaceae</taxon>
        <taxon>Lysinibacillus</taxon>
    </lineage>
</organism>
<proteinExistence type="predicted"/>
<feature type="transmembrane region" description="Helical" evidence="1">
    <location>
        <begin position="45"/>
        <end position="64"/>
    </location>
</feature>
<keyword evidence="1" id="KW-0812">Transmembrane</keyword>
<dbReference type="EMBL" id="MECQ01000001">
    <property type="protein sequence ID" value="ODV57687.1"/>
    <property type="molecule type" value="Genomic_DNA"/>
</dbReference>
<protein>
    <submittedName>
        <fullName evidence="2">Uncharacterized protein</fullName>
    </submittedName>
</protein>
<evidence type="ECO:0000313" key="2">
    <source>
        <dbReference type="EMBL" id="ODV57687.1"/>
    </source>
</evidence>
<feature type="transmembrane region" description="Helical" evidence="1">
    <location>
        <begin position="20"/>
        <end position="39"/>
    </location>
</feature>
<accession>A0A1E4RB40</accession>
<sequence>MEKRTKGGEVIVLRKYLSMISLLLFSLFIVFAFITPIVVNGTSEIGDIVVISLIIASFLAALFSQKGKLRILALIVSLIPVLLLVGFMLLPIFYLLQQ</sequence>
<evidence type="ECO:0000313" key="3">
    <source>
        <dbReference type="Proteomes" id="UP000094784"/>
    </source>
</evidence>
<dbReference type="AlphaFoldDB" id="A0A1E4RB40"/>
<evidence type="ECO:0000256" key="1">
    <source>
        <dbReference type="SAM" id="Phobius"/>
    </source>
</evidence>
<gene>
    <name evidence="2" type="ORF">BG258_08735</name>
</gene>
<feature type="transmembrane region" description="Helical" evidence="1">
    <location>
        <begin position="71"/>
        <end position="96"/>
    </location>
</feature>
<reference evidence="2 3" key="1">
    <citation type="submission" date="2016-09" db="EMBL/GenBank/DDBJ databases">
        <title>Draft genome sequence of the soil isolate, Lysinibacillus fusiformis M5, a potential hypoxanthine producer.</title>
        <authorList>
            <person name="Gallegos-Monterrosa R."/>
            <person name="Maroti G."/>
            <person name="Balint B."/>
            <person name="Kovacs A.T."/>
        </authorList>
    </citation>
    <scope>NUCLEOTIDE SEQUENCE [LARGE SCALE GENOMIC DNA]</scope>
    <source>
        <strain evidence="2 3">M5</strain>
    </source>
</reference>